<evidence type="ECO:0000256" key="1">
    <source>
        <dbReference type="SAM" id="MobiDB-lite"/>
    </source>
</evidence>
<sequence>MDATNPYRGQQQQEASQPSEPKPAEEKEKVLGSPERDHEVRFAFVTMPCYGWGNQHYPHALVAETPFFTVQLKRYEFRDGRAHKRTDPVALRPNAVVRMPIFCTGESVSVRTATYRLLFAIVHTGDTPHAGHYQAALSCGSRFYLSDDRVASRPMKEHEQQWLAQNCYLLGLLRHE</sequence>
<accession>A0A1Q9E3W8</accession>
<feature type="compositionally biased region" description="Basic and acidic residues" evidence="1">
    <location>
        <begin position="22"/>
        <end position="33"/>
    </location>
</feature>
<keyword evidence="4" id="KW-1185">Reference proteome</keyword>
<protein>
    <recommendedName>
        <fullName evidence="2">Peptidase C19 ubiquitin carboxyl-terminal hydrolase domain-containing protein</fullName>
    </recommendedName>
</protein>
<dbReference type="OrthoDB" id="10370734at2759"/>
<dbReference type="InterPro" id="IPR038765">
    <property type="entry name" value="Papain-like_cys_pep_sf"/>
</dbReference>
<dbReference type="GO" id="GO:0004843">
    <property type="term" value="F:cysteine-type deubiquitinase activity"/>
    <property type="evidence" value="ECO:0007669"/>
    <property type="project" value="InterPro"/>
</dbReference>
<dbReference type="Gene3D" id="3.90.70.10">
    <property type="entry name" value="Cysteine proteinases"/>
    <property type="match status" value="1"/>
</dbReference>
<feature type="compositionally biased region" description="Low complexity" evidence="1">
    <location>
        <begin position="10"/>
        <end position="19"/>
    </location>
</feature>
<dbReference type="EMBL" id="LSRX01000272">
    <property type="protein sequence ID" value="OLQ02115.1"/>
    <property type="molecule type" value="Genomic_DNA"/>
</dbReference>
<feature type="region of interest" description="Disordered" evidence="1">
    <location>
        <begin position="1"/>
        <end position="33"/>
    </location>
</feature>
<evidence type="ECO:0000259" key="2">
    <source>
        <dbReference type="Pfam" id="PF00443"/>
    </source>
</evidence>
<proteinExistence type="predicted"/>
<feature type="domain" description="Peptidase C19 ubiquitin carboxyl-terminal hydrolase" evidence="2">
    <location>
        <begin position="66"/>
        <end position="169"/>
    </location>
</feature>
<evidence type="ECO:0000313" key="4">
    <source>
        <dbReference type="Proteomes" id="UP000186817"/>
    </source>
</evidence>
<dbReference type="Pfam" id="PF00443">
    <property type="entry name" value="UCH"/>
    <property type="match status" value="1"/>
</dbReference>
<dbReference type="InterPro" id="IPR001394">
    <property type="entry name" value="Peptidase_C19_UCH"/>
</dbReference>
<dbReference type="AlphaFoldDB" id="A0A1Q9E3W8"/>
<dbReference type="SUPFAM" id="SSF54001">
    <property type="entry name" value="Cysteine proteinases"/>
    <property type="match status" value="1"/>
</dbReference>
<reference evidence="3 4" key="1">
    <citation type="submission" date="2016-02" db="EMBL/GenBank/DDBJ databases">
        <title>Genome analysis of coral dinoflagellate symbionts highlights evolutionary adaptations to a symbiotic lifestyle.</title>
        <authorList>
            <person name="Aranda M."/>
            <person name="Li Y."/>
            <person name="Liew Y.J."/>
            <person name="Baumgarten S."/>
            <person name="Simakov O."/>
            <person name="Wilson M."/>
            <person name="Piel J."/>
            <person name="Ashoor H."/>
            <person name="Bougouffa S."/>
            <person name="Bajic V.B."/>
            <person name="Ryu T."/>
            <person name="Ravasi T."/>
            <person name="Bayer T."/>
            <person name="Micklem G."/>
            <person name="Kim H."/>
            <person name="Bhak J."/>
            <person name="Lajeunesse T.C."/>
            <person name="Voolstra C.R."/>
        </authorList>
    </citation>
    <scope>NUCLEOTIDE SEQUENCE [LARGE SCALE GENOMIC DNA]</scope>
    <source>
        <strain evidence="3 4">CCMP2467</strain>
    </source>
</reference>
<name>A0A1Q9E3W8_SYMMI</name>
<dbReference type="GO" id="GO:0016579">
    <property type="term" value="P:protein deubiquitination"/>
    <property type="evidence" value="ECO:0007669"/>
    <property type="project" value="InterPro"/>
</dbReference>
<comment type="caution">
    <text evidence="3">The sequence shown here is derived from an EMBL/GenBank/DDBJ whole genome shotgun (WGS) entry which is preliminary data.</text>
</comment>
<dbReference type="Proteomes" id="UP000186817">
    <property type="component" value="Unassembled WGS sequence"/>
</dbReference>
<organism evidence="3 4">
    <name type="scientific">Symbiodinium microadriaticum</name>
    <name type="common">Dinoflagellate</name>
    <name type="synonym">Zooxanthella microadriatica</name>
    <dbReference type="NCBI Taxonomy" id="2951"/>
    <lineage>
        <taxon>Eukaryota</taxon>
        <taxon>Sar</taxon>
        <taxon>Alveolata</taxon>
        <taxon>Dinophyceae</taxon>
        <taxon>Suessiales</taxon>
        <taxon>Symbiodiniaceae</taxon>
        <taxon>Symbiodinium</taxon>
    </lineage>
</organism>
<evidence type="ECO:0000313" key="3">
    <source>
        <dbReference type="EMBL" id="OLQ02115.1"/>
    </source>
</evidence>
<dbReference type="CDD" id="cd02257">
    <property type="entry name" value="Peptidase_C19"/>
    <property type="match status" value="1"/>
</dbReference>
<gene>
    <name evidence="3" type="ORF">AK812_SmicGene15049</name>
</gene>